<dbReference type="RefSeq" id="XP_009836316.1">
    <property type="nucleotide sequence ID" value="XM_009838014.1"/>
</dbReference>
<dbReference type="EMBL" id="KI913145">
    <property type="protein sequence ID" value="ETV74211.1"/>
    <property type="molecule type" value="Genomic_DNA"/>
</dbReference>
<dbReference type="GeneID" id="20813160"/>
<dbReference type="AlphaFoldDB" id="W4G4K3"/>
<reference evidence="1" key="1">
    <citation type="submission" date="2013-12" db="EMBL/GenBank/DDBJ databases">
        <title>The Genome Sequence of Aphanomyces astaci APO3.</title>
        <authorList>
            <consortium name="The Broad Institute Genomics Platform"/>
            <person name="Russ C."/>
            <person name="Tyler B."/>
            <person name="van West P."/>
            <person name="Dieguez-Uribeondo J."/>
            <person name="Young S.K."/>
            <person name="Zeng Q."/>
            <person name="Gargeya S."/>
            <person name="Fitzgerald M."/>
            <person name="Abouelleil A."/>
            <person name="Alvarado L."/>
            <person name="Chapman S.B."/>
            <person name="Gainer-Dewar J."/>
            <person name="Goldberg J."/>
            <person name="Griggs A."/>
            <person name="Gujja S."/>
            <person name="Hansen M."/>
            <person name="Howarth C."/>
            <person name="Imamovic A."/>
            <person name="Ireland A."/>
            <person name="Larimer J."/>
            <person name="McCowan C."/>
            <person name="Murphy C."/>
            <person name="Pearson M."/>
            <person name="Poon T.W."/>
            <person name="Priest M."/>
            <person name="Roberts A."/>
            <person name="Saif S."/>
            <person name="Shea T."/>
            <person name="Sykes S."/>
            <person name="Wortman J."/>
            <person name="Nusbaum C."/>
            <person name="Birren B."/>
        </authorList>
    </citation>
    <scope>NUCLEOTIDE SEQUENCE [LARGE SCALE GENOMIC DNA]</scope>
    <source>
        <strain evidence="1">APO3</strain>
    </source>
</reference>
<proteinExistence type="predicted"/>
<organism evidence="1">
    <name type="scientific">Aphanomyces astaci</name>
    <name type="common">Crayfish plague agent</name>
    <dbReference type="NCBI Taxonomy" id="112090"/>
    <lineage>
        <taxon>Eukaryota</taxon>
        <taxon>Sar</taxon>
        <taxon>Stramenopiles</taxon>
        <taxon>Oomycota</taxon>
        <taxon>Saprolegniomycetes</taxon>
        <taxon>Saprolegniales</taxon>
        <taxon>Verrucalvaceae</taxon>
        <taxon>Aphanomyces</taxon>
    </lineage>
</organism>
<dbReference type="EMBL" id="KI913145">
    <property type="protein sequence ID" value="ETV74210.1"/>
    <property type="molecule type" value="Genomic_DNA"/>
</dbReference>
<accession>W4G4K3</accession>
<gene>
    <name evidence="1" type="ORF">H257_11164</name>
</gene>
<sequence length="133" mass="14891">MKPAEETLDIQACRITLSRSFSLHIMAQTTESPVQLMSRPNLDHHLYSSMSATLHDDALSPHRVSTDFALDFGCRDRLTVMMEVVPSPPPLDTSRRCMLLVILLLSSQLKCMEELFPPPPSNHPRPHSGPTCI</sequence>
<protein>
    <submittedName>
        <fullName evidence="1">Uncharacterized protein</fullName>
    </submittedName>
</protein>
<dbReference type="RefSeq" id="XP_009836317.1">
    <property type="nucleotide sequence ID" value="XM_009838015.1"/>
</dbReference>
<name>W4G4K3_APHAT</name>
<evidence type="ECO:0000313" key="1">
    <source>
        <dbReference type="EMBL" id="ETV74211.1"/>
    </source>
</evidence>
<dbReference type="VEuPathDB" id="FungiDB:H257_11164"/>